<organism evidence="2 3">
    <name type="scientific">Wenjunlia tyrosinilytica</name>
    <dbReference type="NCBI Taxonomy" id="1544741"/>
    <lineage>
        <taxon>Bacteria</taxon>
        <taxon>Bacillati</taxon>
        <taxon>Actinomycetota</taxon>
        <taxon>Actinomycetes</taxon>
        <taxon>Kitasatosporales</taxon>
        <taxon>Streptomycetaceae</taxon>
        <taxon>Wenjunlia</taxon>
    </lineage>
</organism>
<accession>A0A918DWM3</accession>
<feature type="transmembrane region" description="Helical" evidence="1">
    <location>
        <begin position="55"/>
        <end position="74"/>
    </location>
</feature>
<gene>
    <name evidence="2" type="ORF">GCM10012280_20970</name>
</gene>
<evidence type="ECO:0008006" key="4">
    <source>
        <dbReference type="Google" id="ProtNLM"/>
    </source>
</evidence>
<dbReference type="Proteomes" id="UP000641932">
    <property type="component" value="Unassembled WGS sequence"/>
</dbReference>
<reference evidence="2" key="2">
    <citation type="submission" date="2020-09" db="EMBL/GenBank/DDBJ databases">
        <authorList>
            <person name="Sun Q."/>
            <person name="Zhou Y."/>
        </authorList>
    </citation>
    <scope>NUCLEOTIDE SEQUENCE</scope>
    <source>
        <strain evidence="2">CGMCC 4.7201</strain>
    </source>
</reference>
<proteinExistence type="predicted"/>
<dbReference type="InterPro" id="IPR046095">
    <property type="entry name" value="DUF6113"/>
</dbReference>
<evidence type="ECO:0000313" key="3">
    <source>
        <dbReference type="Proteomes" id="UP000641932"/>
    </source>
</evidence>
<keyword evidence="3" id="KW-1185">Reference proteome</keyword>
<protein>
    <recommendedName>
        <fullName evidence="4">Integral membrane protein</fullName>
    </recommendedName>
</protein>
<keyword evidence="1" id="KW-0472">Membrane</keyword>
<comment type="caution">
    <text evidence="2">The sequence shown here is derived from an EMBL/GenBank/DDBJ whole genome shotgun (WGS) entry which is preliminary data.</text>
</comment>
<feature type="transmembrane region" description="Helical" evidence="1">
    <location>
        <begin position="86"/>
        <end position="108"/>
    </location>
</feature>
<dbReference type="Pfam" id="PF19608">
    <property type="entry name" value="DUF6113"/>
    <property type="match status" value="1"/>
</dbReference>
<keyword evidence="1" id="KW-1133">Transmembrane helix</keyword>
<evidence type="ECO:0000313" key="2">
    <source>
        <dbReference type="EMBL" id="GGO85956.1"/>
    </source>
</evidence>
<dbReference type="AlphaFoldDB" id="A0A918DWM3"/>
<reference evidence="2" key="1">
    <citation type="journal article" date="2014" name="Int. J. Syst. Evol. Microbiol.">
        <title>Complete genome sequence of Corynebacterium casei LMG S-19264T (=DSM 44701T), isolated from a smear-ripened cheese.</title>
        <authorList>
            <consortium name="US DOE Joint Genome Institute (JGI-PGF)"/>
            <person name="Walter F."/>
            <person name="Albersmeier A."/>
            <person name="Kalinowski J."/>
            <person name="Ruckert C."/>
        </authorList>
    </citation>
    <scope>NUCLEOTIDE SEQUENCE</scope>
    <source>
        <strain evidence="2">CGMCC 4.7201</strain>
    </source>
</reference>
<sequence length="118" mass="11815">MARGAVYAALAVLGVLVAAAGALVQGGWFPFGLLLALGGCAALFYGGTRLTGTRAGAGVPAAAWLLSVIALTMTRPEGDAAFPVDFGPYLFLLIGATAGVMSATLPQLPPRGQGRKGR</sequence>
<feature type="transmembrane region" description="Helical" evidence="1">
    <location>
        <begin position="29"/>
        <end position="48"/>
    </location>
</feature>
<name>A0A918DWM3_9ACTN</name>
<dbReference type="EMBL" id="BMMS01000007">
    <property type="protein sequence ID" value="GGO85956.1"/>
    <property type="molecule type" value="Genomic_DNA"/>
</dbReference>
<evidence type="ECO:0000256" key="1">
    <source>
        <dbReference type="SAM" id="Phobius"/>
    </source>
</evidence>
<keyword evidence="1" id="KW-0812">Transmembrane</keyword>